<keyword evidence="9" id="KW-1185">Reference proteome</keyword>
<dbReference type="InterPro" id="IPR036390">
    <property type="entry name" value="WH_DNA-bd_sf"/>
</dbReference>
<evidence type="ECO:0000256" key="5">
    <source>
        <dbReference type="SAM" id="MobiDB-lite"/>
    </source>
</evidence>
<dbReference type="InterPro" id="IPR002178">
    <property type="entry name" value="PTS_EIIA_type-2_dom"/>
</dbReference>
<dbReference type="SUPFAM" id="SSF63520">
    <property type="entry name" value="PTS-regulatory domain, PRD"/>
    <property type="match status" value="2"/>
</dbReference>
<dbReference type="InterPro" id="IPR016152">
    <property type="entry name" value="PTrfase/Anion_transptr"/>
</dbReference>
<dbReference type="AlphaFoldDB" id="A0A1Y3U7H9"/>
<gene>
    <name evidence="8" type="ORF">B5G21_05580</name>
</gene>
<feature type="domain" description="PRD" evidence="7">
    <location>
        <begin position="327"/>
        <end position="436"/>
    </location>
</feature>
<evidence type="ECO:0000256" key="4">
    <source>
        <dbReference type="ARBA" id="ARBA00023163"/>
    </source>
</evidence>
<dbReference type="InterPro" id="IPR013196">
    <property type="entry name" value="HTH_11"/>
</dbReference>
<dbReference type="Gene3D" id="1.10.10.10">
    <property type="entry name" value="Winged helix-like DNA-binding domain superfamily/Winged helix DNA-binding domain"/>
    <property type="match status" value="1"/>
</dbReference>
<sequence>MAAKDERVRRLIYILEHTSSRVSSTALARALGTSERTVRNYIAEINRSGRHHVESSKEGYRLKSTPSATQNRPATFEAFQDAPSAACEHSATCSTASRPNRIEAHTAPAAKNTPDARRDYVISKLINEHAPVSIFDVASALHVSESTLSNSVLPHVRKLIAPFNLALECHDFQLQLTGREHDKRRLLGSLAIRNASGYFTSTDTLKSLFPAFDVEGILNKLVEICQRSELIINNYALNNLLIHILVIIIRLQSNNELSEREDSTDVDALVASFSQGEAILKCANDVAHYFETEFGCPIPANDFQQIVLLIALSVERYSYDELTFDKLANLTGYPFMDHIINIAHETADRYGIARFDDAFMLQLVLHMYNVYQRAIYRVSYPNPLALQIKTDYAPVYDMAVYFAHRFSGAFDASISEDEIAFIAFHIGAYLERTATPDGKATAVVIVEQYHDFAQQLVTDLEEALSDELSVIAVMSCDAFLSSPPGADLVITTIDVPVRCGIKVLIGPILNKQNLRKIRDKLALVLESKRRGRAHRFLKQVLRRELYVRNMQLSGGPDAYIDYLGSLCKARGFVDDAFVRDVHLRERVSSTAFTDCLAIPHSIDSFAGNSFIAVLHNDAAIPWGRHNVNFVLLIGIAEGDMGYFRDTLDIIIELFSSVDATIRLLQTDSFDEFLEAFTGDL</sequence>
<dbReference type="Pfam" id="PF00874">
    <property type="entry name" value="PRD"/>
    <property type="match status" value="1"/>
</dbReference>
<dbReference type="InterPro" id="IPR050661">
    <property type="entry name" value="BglG_antiterminators"/>
</dbReference>
<proteinExistence type="predicted"/>
<keyword evidence="4" id="KW-0804">Transcription</keyword>
<name>A0A1Y3U7H9_9ACTN</name>
<organism evidence="8 9">
    <name type="scientific">Enorma massiliensis</name>
    <dbReference type="NCBI Taxonomy" id="1472761"/>
    <lineage>
        <taxon>Bacteria</taxon>
        <taxon>Bacillati</taxon>
        <taxon>Actinomycetota</taxon>
        <taxon>Coriobacteriia</taxon>
        <taxon>Coriobacteriales</taxon>
        <taxon>Coriobacteriaceae</taxon>
        <taxon>Enorma</taxon>
    </lineage>
</organism>
<dbReference type="Pfam" id="PF08279">
    <property type="entry name" value="HTH_11"/>
    <property type="match status" value="1"/>
</dbReference>
<dbReference type="PANTHER" id="PTHR30185:SF12">
    <property type="entry name" value="TRANSCRIPTIONAL REGULATOR MANR"/>
    <property type="match status" value="1"/>
</dbReference>
<feature type="domain" description="PTS EIIA type-2" evidence="6">
    <location>
        <begin position="539"/>
        <end position="679"/>
    </location>
</feature>
<dbReference type="SUPFAM" id="SSF55804">
    <property type="entry name" value="Phoshotransferase/anion transport protein"/>
    <property type="match status" value="1"/>
</dbReference>
<dbReference type="PROSITE" id="PS51372">
    <property type="entry name" value="PRD_2"/>
    <property type="match status" value="1"/>
</dbReference>
<evidence type="ECO:0000313" key="9">
    <source>
        <dbReference type="Proteomes" id="UP000196560"/>
    </source>
</evidence>
<dbReference type="PANTHER" id="PTHR30185">
    <property type="entry name" value="CRYPTIC BETA-GLUCOSIDE BGL OPERON ANTITERMINATOR"/>
    <property type="match status" value="1"/>
</dbReference>
<dbReference type="GO" id="GO:0006355">
    <property type="term" value="P:regulation of DNA-templated transcription"/>
    <property type="evidence" value="ECO:0007669"/>
    <property type="project" value="InterPro"/>
</dbReference>
<dbReference type="InterPro" id="IPR011608">
    <property type="entry name" value="PRD"/>
</dbReference>
<evidence type="ECO:0000259" key="6">
    <source>
        <dbReference type="PROSITE" id="PS51094"/>
    </source>
</evidence>
<reference evidence="9" key="1">
    <citation type="submission" date="2017-04" db="EMBL/GenBank/DDBJ databases">
        <title>Function of individual gut microbiota members based on whole genome sequencing of pure cultures obtained from chicken caecum.</title>
        <authorList>
            <person name="Medvecky M."/>
            <person name="Cejkova D."/>
            <person name="Polansky O."/>
            <person name="Karasova D."/>
            <person name="Kubasova T."/>
            <person name="Cizek A."/>
            <person name="Rychlik I."/>
        </authorList>
    </citation>
    <scope>NUCLEOTIDE SEQUENCE [LARGE SCALE GENOMIC DNA]</scope>
    <source>
        <strain evidence="9">An70</strain>
    </source>
</reference>
<comment type="caution">
    <text evidence="8">The sequence shown here is derived from an EMBL/GenBank/DDBJ whole genome shotgun (WGS) entry which is preliminary data.</text>
</comment>
<dbReference type="InterPro" id="IPR036388">
    <property type="entry name" value="WH-like_DNA-bd_sf"/>
</dbReference>
<accession>A0A1Y3U7H9</accession>
<dbReference type="CDD" id="cd00133">
    <property type="entry name" value="PTS_IIB"/>
    <property type="match status" value="1"/>
</dbReference>
<keyword evidence="1" id="KW-0677">Repeat</keyword>
<dbReference type="SUPFAM" id="SSF46785">
    <property type="entry name" value="Winged helix' DNA-binding domain"/>
    <property type="match status" value="1"/>
</dbReference>
<dbReference type="PROSITE" id="PS51094">
    <property type="entry name" value="PTS_EIIA_TYPE_2"/>
    <property type="match status" value="1"/>
</dbReference>
<dbReference type="Gene3D" id="3.40.930.10">
    <property type="entry name" value="Mannitol-specific EII, Chain A"/>
    <property type="match status" value="1"/>
</dbReference>
<feature type="compositionally biased region" description="Basic and acidic residues" evidence="5">
    <location>
        <begin position="51"/>
        <end position="61"/>
    </location>
</feature>
<evidence type="ECO:0000256" key="2">
    <source>
        <dbReference type="ARBA" id="ARBA00023015"/>
    </source>
</evidence>
<dbReference type="RefSeq" id="WP_087186360.1">
    <property type="nucleotide sequence ID" value="NZ_NFHO01000005.1"/>
</dbReference>
<dbReference type="Gene3D" id="1.10.1790.10">
    <property type="entry name" value="PRD domain"/>
    <property type="match status" value="1"/>
</dbReference>
<evidence type="ECO:0000256" key="3">
    <source>
        <dbReference type="ARBA" id="ARBA00023159"/>
    </source>
</evidence>
<keyword evidence="2" id="KW-0805">Transcription regulation</keyword>
<dbReference type="Pfam" id="PF00359">
    <property type="entry name" value="PTS_EIIA_2"/>
    <property type="match status" value="1"/>
</dbReference>
<evidence type="ECO:0000259" key="7">
    <source>
        <dbReference type="PROSITE" id="PS51372"/>
    </source>
</evidence>
<evidence type="ECO:0000256" key="1">
    <source>
        <dbReference type="ARBA" id="ARBA00022737"/>
    </source>
</evidence>
<protein>
    <submittedName>
        <fullName evidence="8">Uncharacterized protein</fullName>
    </submittedName>
</protein>
<dbReference type="Proteomes" id="UP000196560">
    <property type="component" value="Unassembled WGS sequence"/>
</dbReference>
<feature type="region of interest" description="Disordered" evidence="5">
    <location>
        <begin position="49"/>
        <end position="69"/>
    </location>
</feature>
<keyword evidence="3" id="KW-0010">Activator</keyword>
<dbReference type="Pfam" id="PF05043">
    <property type="entry name" value="Mga"/>
    <property type="match status" value="1"/>
</dbReference>
<dbReference type="InterPro" id="IPR036634">
    <property type="entry name" value="PRD_sf"/>
</dbReference>
<evidence type="ECO:0000313" key="8">
    <source>
        <dbReference type="EMBL" id="OUN43067.1"/>
    </source>
</evidence>
<dbReference type="InterPro" id="IPR007737">
    <property type="entry name" value="Mga_HTH"/>
</dbReference>
<dbReference type="EMBL" id="NFHO01000005">
    <property type="protein sequence ID" value="OUN43067.1"/>
    <property type="molecule type" value="Genomic_DNA"/>
</dbReference>